<dbReference type="Gene3D" id="3.30.200.20">
    <property type="entry name" value="Phosphorylase Kinase, domain 1"/>
    <property type="match status" value="1"/>
</dbReference>
<evidence type="ECO:0000313" key="11">
    <source>
        <dbReference type="EMBL" id="GAX76874.1"/>
    </source>
</evidence>
<feature type="compositionally biased region" description="Polar residues" evidence="7">
    <location>
        <begin position="734"/>
        <end position="766"/>
    </location>
</feature>
<dbReference type="Proteomes" id="UP000232323">
    <property type="component" value="Unassembled WGS sequence"/>
</dbReference>
<reference evidence="11 12" key="1">
    <citation type="submission" date="2017-08" db="EMBL/GenBank/DDBJ databases">
        <title>Acidophilic green algal genome provides insights into adaptation to an acidic environment.</title>
        <authorList>
            <person name="Hirooka S."/>
            <person name="Hirose Y."/>
            <person name="Kanesaki Y."/>
            <person name="Higuchi S."/>
            <person name="Fujiwara T."/>
            <person name="Onuma R."/>
            <person name="Era A."/>
            <person name="Ohbayashi R."/>
            <person name="Uzuka A."/>
            <person name="Nozaki H."/>
            <person name="Yoshikawa H."/>
            <person name="Miyagishima S.Y."/>
        </authorList>
    </citation>
    <scope>NUCLEOTIDE SEQUENCE [LARGE SCALE GENOMIC DNA]</scope>
    <source>
        <strain evidence="11 12">NIES-2499</strain>
    </source>
</reference>
<name>A0A250X1A0_9CHLO</name>
<evidence type="ECO:0000256" key="2">
    <source>
        <dbReference type="ARBA" id="ARBA00022679"/>
    </source>
</evidence>
<protein>
    <recommendedName>
        <fullName evidence="10">Protein kinase domain-containing protein</fullName>
    </recommendedName>
</protein>
<evidence type="ECO:0000256" key="8">
    <source>
        <dbReference type="SAM" id="Phobius"/>
    </source>
</evidence>
<dbReference type="SUPFAM" id="SSF56112">
    <property type="entry name" value="Protein kinase-like (PK-like)"/>
    <property type="match status" value="1"/>
</dbReference>
<keyword evidence="9" id="KW-0732">Signal</keyword>
<dbReference type="Gene3D" id="1.10.510.10">
    <property type="entry name" value="Transferase(Phosphotransferase) domain 1"/>
    <property type="match status" value="1"/>
</dbReference>
<evidence type="ECO:0000256" key="4">
    <source>
        <dbReference type="ARBA" id="ARBA00022777"/>
    </source>
</evidence>
<dbReference type="InterPro" id="IPR051681">
    <property type="entry name" value="Ser/Thr_Kinases-Pseudokinases"/>
</dbReference>
<feature type="binding site" evidence="6">
    <location>
        <position position="1417"/>
    </location>
    <ligand>
        <name>ATP</name>
        <dbReference type="ChEBI" id="CHEBI:30616"/>
    </ligand>
</feature>
<feature type="compositionally biased region" description="Pro residues" evidence="7">
    <location>
        <begin position="582"/>
        <end position="626"/>
    </location>
</feature>
<feature type="compositionally biased region" description="Polar residues" evidence="7">
    <location>
        <begin position="387"/>
        <end position="396"/>
    </location>
</feature>
<keyword evidence="12" id="KW-1185">Reference proteome</keyword>
<accession>A0A250X1A0</accession>
<evidence type="ECO:0000259" key="10">
    <source>
        <dbReference type="PROSITE" id="PS50011"/>
    </source>
</evidence>
<feature type="region of interest" description="Disordered" evidence="7">
    <location>
        <begin position="481"/>
        <end position="514"/>
    </location>
</feature>
<feature type="signal peptide" evidence="9">
    <location>
        <begin position="1"/>
        <end position="22"/>
    </location>
</feature>
<dbReference type="GO" id="GO:0004674">
    <property type="term" value="F:protein serine/threonine kinase activity"/>
    <property type="evidence" value="ECO:0007669"/>
    <property type="project" value="UniProtKB-KW"/>
</dbReference>
<feature type="region of interest" description="Disordered" evidence="7">
    <location>
        <begin position="715"/>
        <end position="775"/>
    </location>
</feature>
<keyword evidence="4" id="KW-0418">Kinase</keyword>
<feature type="region of interest" description="Disordered" evidence="7">
    <location>
        <begin position="381"/>
        <end position="404"/>
    </location>
</feature>
<keyword evidence="3 6" id="KW-0547">Nucleotide-binding</keyword>
<feature type="compositionally biased region" description="Pro residues" evidence="7">
    <location>
        <begin position="1101"/>
        <end position="1125"/>
    </location>
</feature>
<dbReference type="GO" id="GO:0005524">
    <property type="term" value="F:ATP binding"/>
    <property type="evidence" value="ECO:0007669"/>
    <property type="project" value="UniProtKB-UniRule"/>
</dbReference>
<feature type="region of interest" description="Disordered" evidence="7">
    <location>
        <begin position="1098"/>
        <end position="1142"/>
    </location>
</feature>
<keyword evidence="1" id="KW-0723">Serine/threonine-protein kinase</keyword>
<dbReference type="EMBL" id="BEGY01000020">
    <property type="protein sequence ID" value="GAX76874.1"/>
    <property type="molecule type" value="Genomic_DNA"/>
</dbReference>
<feature type="transmembrane region" description="Helical" evidence="8">
    <location>
        <begin position="1159"/>
        <end position="1183"/>
    </location>
</feature>
<feature type="chain" id="PRO_5013259129" description="Protein kinase domain-containing protein" evidence="9">
    <location>
        <begin position="23"/>
        <end position="1793"/>
    </location>
</feature>
<feature type="region of interest" description="Disordered" evidence="7">
    <location>
        <begin position="1718"/>
        <end position="1752"/>
    </location>
</feature>
<keyword evidence="2" id="KW-0808">Transferase</keyword>
<feature type="region of interest" description="Disordered" evidence="7">
    <location>
        <begin position="440"/>
        <end position="463"/>
    </location>
</feature>
<evidence type="ECO:0000256" key="9">
    <source>
        <dbReference type="SAM" id="SignalP"/>
    </source>
</evidence>
<evidence type="ECO:0000256" key="6">
    <source>
        <dbReference type="PROSITE-ProRule" id="PRU10141"/>
    </source>
</evidence>
<evidence type="ECO:0000256" key="1">
    <source>
        <dbReference type="ARBA" id="ARBA00022527"/>
    </source>
</evidence>
<proteinExistence type="predicted"/>
<feature type="compositionally biased region" description="Basic and acidic residues" evidence="7">
    <location>
        <begin position="441"/>
        <end position="450"/>
    </location>
</feature>
<feature type="compositionally biased region" description="Polar residues" evidence="7">
    <location>
        <begin position="715"/>
        <end position="727"/>
    </location>
</feature>
<keyword evidence="5 6" id="KW-0067">ATP-binding</keyword>
<feature type="compositionally biased region" description="Polar residues" evidence="7">
    <location>
        <begin position="1725"/>
        <end position="1750"/>
    </location>
</feature>
<organism evidence="11 12">
    <name type="scientific">Chlamydomonas eustigma</name>
    <dbReference type="NCBI Taxonomy" id="1157962"/>
    <lineage>
        <taxon>Eukaryota</taxon>
        <taxon>Viridiplantae</taxon>
        <taxon>Chlorophyta</taxon>
        <taxon>core chlorophytes</taxon>
        <taxon>Chlorophyceae</taxon>
        <taxon>CS clade</taxon>
        <taxon>Chlamydomonadales</taxon>
        <taxon>Chlamydomonadaceae</taxon>
        <taxon>Chlamydomonas</taxon>
    </lineage>
</organism>
<dbReference type="InterPro" id="IPR017441">
    <property type="entry name" value="Protein_kinase_ATP_BS"/>
</dbReference>
<comment type="caution">
    <text evidence="11">The sequence shown here is derived from an EMBL/GenBank/DDBJ whole genome shotgun (WGS) entry which is preliminary data.</text>
</comment>
<keyword evidence="8" id="KW-0812">Transmembrane</keyword>
<dbReference type="Pfam" id="PF07714">
    <property type="entry name" value="PK_Tyr_Ser-Thr"/>
    <property type="match status" value="1"/>
</dbReference>
<dbReference type="PROSITE" id="PS50011">
    <property type="entry name" value="PROTEIN_KINASE_DOM"/>
    <property type="match status" value="1"/>
</dbReference>
<dbReference type="PANTHER" id="PTHR44329">
    <property type="entry name" value="SERINE/THREONINE-PROTEIN KINASE TNNI3K-RELATED"/>
    <property type="match status" value="1"/>
</dbReference>
<feature type="region of interest" description="Disordered" evidence="7">
    <location>
        <begin position="580"/>
        <end position="629"/>
    </location>
</feature>
<feature type="compositionally biased region" description="Pro residues" evidence="7">
    <location>
        <begin position="1133"/>
        <end position="1142"/>
    </location>
</feature>
<dbReference type="PROSITE" id="PS00108">
    <property type="entry name" value="PROTEIN_KINASE_ST"/>
    <property type="match status" value="1"/>
</dbReference>
<keyword evidence="8" id="KW-1133">Transmembrane helix</keyword>
<dbReference type="InterPro" id="IPR000719">
    <property type="entry name" value="Prot_kinase_dom"/>
</dbReference>
<dbReference type="InterPro" id="IPR011009">
    <property type="entry name" value="Kinase-like_dom_sf"/>
</dbReference>
<dbReference type="STRING" id="1157962.A0A250X1A0"/>
<evidence type="ECO:0000256" key="5">
    <source>
        <dbReference type="ARBA" id="ARBA00022840"/>
    </source>
</evidence>
<keyword evidence="8" id="KW-0472">Membrane</keyword>
<feature type="region of interest" description="Disordered" evidence="7">
    <location>
        <begin position="1688"/>
        <end position="1707"/>
    </location>
</feature>
<gene>
    <name evidence="11" type="ORF">CEUSTIGMA_g4320.t1</name>
</gene>
<dbReference type="PROSITE" id="PS00107">
    <property type="entry name" value="PROTEIN_KINASE_ATP"/>
    <property type="match status" value="1"/>
</dbReference>
<dbReference type="PANTHER" id="PTHR44329:SF214">
    <property type="entry name" value="PROTEIN KINASE DOMAIN-CONTAINING PROTEIN"/>
    <property type="match status" value="1"/>
</dbReference>
<dbReference type="CDD" id="cd13999">
    <property type="entry name" value="STKc_MAP3K-like"/>
    <property type="match status" value="1"/>
</dbReference>
<dbReference type="OrthoDB" id="540795at2759"/>
<dbReference type="InterPro" id="IPR008271">
    <property type="entry name" value="Ser/Thr_kinase_AS"/>
</dbReference>
<sequence>MFVSNVHLSLLGKLFLLFVVQAEFVHENPLNSENTHSSVFCKIEALVKISVVNEYAHDDHICSYFIYLLQDLYSYNTPLDIEFLCSTVVKGHLQLITLHASRVNRYSLAHMGSPNVLSPDMLRNAAKDLGMTCIEMELNDTSCGGEISMVSTEPPCSSVPVLPTLHITFDSFSQAAYLQKTLSDAMRTLQAKAAQLALQLKDVVLMGRGYRSKEQMVSRRLQDNISLSQGYADPNVALSSNALGSGASSSSIGKPSPPPSSPPPAKLYSTTISFCFNLSSIILQDAASPGLAAAYNITPGTIFGGFYTEVLQADLFSLLDSFLSTQGTCIDSDVHVGTITVYQTSQASPAVQAMCSAAQVQPLGAQNHSTLSTFEYDVAEGDDESQDLAQPTSAYSPPQDAGKPTSGIIGRRLLQWWPWDITPGTIIGRRLLQNTLQTDSSVKDVTDQPKAESVISSQQLRPADRESSDLLNFVHSRKASVQSSSSSSSRRHLSQQKSSSGGVPLAGSSNSSGSDYTSIQVTVVAQILFVQGWPQQQAVYSCFQRLANVQPQYLFGVNGSNFLQFNHPWSWNITSESSIHIPPAPPPPSPPSPPPPPPPLPPSPSPPSPPRPPQPPPPPFPPPPPGNQSFATLSACIGMTSELSLNVQQYRSFSTEVQNNLKGFLYNQDNNLRYVQVFKVFLNYYNTTIAPGCAGDMPAVTIKSLQGNFSLPTTTKTSITLLPNNPTSYPPPGSSDTTASSTFSPPNSADVGNSMLSYPRRSSLSVSLPEHQVPDGEQGIEQGENMAPVNQDMPTSTALSSTTLTKSRLLLQKVQDINTPSFTPPSNDTNATVPTLPDESGPSILNTLMSFVLVFPSSGLIDSSLQLYELYDRIGTVSQQSLFGGTSPSTFVKTWNLTLVDTHNTSVLLPPKPPPPPSLPNGYLHPTQPPSFPPFMPTQPQFPPSAPGSESIYLVSCLRSSWPVFLNDTWVNSDLEIILSLQYEGSINTYLSVIQCLGTVVSAYLMDDEMALQFLDNTCDQMYPHAKSNIPNSTLMPGAETAWITAISYLEMSAQSSPYSTYRCMQELSSASPSLLFGNGLLALSSYGVDFVSPIQTSPSFPNPPPHMPPLHPSPPFPSSPPPTYPVARPHHSPPLPSPQAPSHPVVIITAAAPPSVDAGAIIGGVIGGVALLFIMVMGILFITRGRFWSSSHAPMLTGGKGGGHDSSMVEGPKQYPGTTGRYPEGWSLDTSATLMATAAHGHSHATSGSNPNAPPPFPAADMDILYEAYRRLAFGSTVFHESMRASLRERLNPSGGCMARVVSTMESPFVMSGGLPVFEGDFISGSRAPSDDASLGTGRGMNPPSSILGIPKRMGASGVTAATVSGKVGELPRPEEVRFDLELDKDVLVNRSSLLGVGATAQVFNGLFLGQRVAVKVLLPSTSAEWDDSSDLENLQMELEILARLQHPNILRVYGGCLNPPNLFMVIELMSGDLASFVHRKTDAIASASTPLHPPYSLATVLRIALDVISGVAYLHELDVMHRDLKPGNILLNSKGVAKISDFGLARCKYKTYLSTKKCDVGTVAYMAPECFNDAVGGVSTKCDIFSFGIILWELITRMKPWEGLSEFQMIYKVSVHNARLSIPNEGSESPFSLPCPPTMRAIIEKCWETSPDQRPTAWQLQQQLKDLLFATCESFGSSLGSAATNSAMHEHGAGSSVHPDENSFLLSDGLPAETASCMDQREGSSASEETPPCTTQQVQDASPSSASSVLGGEDVQSIIISSNHPHDQHIIKMNLENDVDNVAPNTSEFLR</sequence>
<evidence type="ECO:0000313" key="12">
    <source>
        <dbReference type="Proteomes" id="UP000232323"/>
    </source>
</evidence>
<dbReference type="SMART" id="SM00220">
    <property type="entry name" value="S_TKc"/>
    <property type="match status" value="1"/>
</dbReference>
<dbReference type="InterPro" id="IPR001245">
    <property type="entry name" value="Ser-Thr/Tyr_kinase_cat_dom"/>
</dbReference>
<evidence type="ECO:0000256" key="3">
    <source>
        <dbReference type="ARBA" id="ARBA00022741"/>
    </source>
</evidence>
<evidence type="ECO:0000256" key="7">
    <source>
        <dbReference type="SAM" id="MobiDB-lite"/>
    </source>
</evidence>
<feature type="domain" description="Protein kinase" evidence="10">
    <location>
        <begin position="1390"/>
        <end position="1671"/>
    </location>
</feature>